<dbReference type="SUPFAM" id="SSF53474">
    <property type="entry name" value="alpha/beta-Hydrolases"/>
    <property type="match status" value="1"/>
</dbReference>
<protein>
    <submittedName>
        <fullName evidence="3">Prolyl oligopeptidase family serine peptidase</fullName>
    </submittedName>
</protein>
<dbReference type="SUPFAM" id="SSF82171">
    <property type="entry name" value="DPP6 N-terminal domain-like"/>
    <property type="match status" value="1"/>
</dbReference>
<dbReference type="InterPro" id="IPR029058">
    <property type="entry name" value="AB_hydrolase_fold"/>
</dbReference>
<dbReference type="PANTHER" id="PTHR42776">
    <property type="entry name" value="SERINE PEPTIDASE S9 FAMILY MEMBER"/>
    <property type="match status" value="1"/>
</dbReference>
<comment type="caution">
    <text evidence="3">The sequence shown here is derived from an EMBL/GenBank/DDBJ whole genome shotgun (WGS) entry which is preliminary data.</text>
</comment>
<evidence type="ECO:0000313" key="3">
    <source>
        <dbReference type="EMBL" id="MBU2692752.1"/>
    </source>
</evidence>
<sequence>MQRPLFSTISFSELIPKVLFFSLFTILLTGSSMVSAGAPITDSSEDGYYARFRDREIDLEPFLLGYPFSGAKASLEDGRLLYFETTPKGKWLRIFKLKGNEEINLTKGRRVGDTDWSTRSWWDEKFHQPTNMLYISSDEKNDEHMNVYALNLMNGEIKQITHNDYTYAWAFSDDDRYLAYISRSGLHEPFNSCLWIRDMETGAERKILCDNGGEDRFTWSHIAFTADNSSVILTIQHDGDRRILTPALIRLDNPSFDYLLPPRVVRYGFSLLEEWVTKNEFLYVSSESGFKNLYLFELEKRESKQLTFYDEDIRTARLMRADGPIAFIIIRRPYESEIHLMDIRTGRRLYCEVINASVDLNDAYKNGGILSLYDLTSSLRLEWFGLRRNGENGSVVRSPMASMPEDLRRKLDHCNVERISYPTFDKAKDGSQRMLHAFYLEPKNPPENPEDRLVLITAFYGGGNYFDKKSHILGAAGIASLSPAPRGGDGFGAEFSALNDGDLGGDEIIDIFYAARWLMKEKGYKAHQIGVHGGSHGGYATMRCMTFPPETNGRNEDFDFGFGISHAGFSDILTFYDSCNIPDWVLLEAGDPFTERAKLADRSPINHVDKLRAPILLTHGKNDWRVPVQESRRFVEAASALGKPVTYIEFEGQGHGIGGLDNLMAFYQGMFDFLESLDNGSR</sequence>
<evidence type="ECO:0000313" key="4">
    <source>
        <dbReference type="Proteomes" id="UP000777784"/>
    </source>
</evidence>
<dbReference type="Gene3D" id="2.120.10.30">
    <property type="entry name" value="TolB, C-terminal domain"/>
    <property type="match status" value="1"/>
</dbReference>
<accession>A0A948W4Y9</accession>
<dbReference type="Pfam" id="PF00326">
    <property type="entry name" value="Peptidase_S9"/>
    <property type="match status" value="1"/>
</dbReference>
<dbReference type="EMBL" id="JAHJDP010000099">
    <property type="protein sequence ID" value="MBU2692752.1"/>
    <property type="molecule type" value="Genomic_DNA"/>
</dbReference>
<dbReference type="Proteomes" id="UP000777784">
    <property type="component" value="Unassembled WGS sequence"/>
</dbReference>
<gene>
    <name evidence="3" type="ORF">KJ970_17685</name>
</gene>
<dbReference type="InterPro" id="IPR011042">
    <property type="entry name" value="6-blade_b-propeller_TolB-like"/>
</dbReference>
<evidence type="ECO:0000256" key="1">
    <source>
        <dbReference type="ARBA" id="ARBA00022801"/>
    </source>
</evidence>
<name>A0A948W4Y9_UNCEI</name>
<proteinExistence type="predicted"/>
<keyword evidence="1" id="KW-0378">Hydrolase</keyword>
<evidence type="ECO:0000259" key="2">
    <source>
        <dbReference type="Pfam" id="PF00326"/>
    </source>
</evidence>
<dbReference type="Gene3D" id="3.40.50.1820">
    <property type="entry name" value="alpha/beta hydrolase"/>
    <property type="match status" value="1"/>
</dbReference>
<dbReference type="PANTHER" id="PTHR42776:SF27">
    <property type="entry name" value="DIPEPTIDYL PEPTIDASE FAMILY MEMBER 6"/>
    <property type="match status" value="1"/>
</dbReference>
<dbReference type="GO" id="GO:0004252">
    <property type="term" value="F:serine-type endopeptidase activity"/>
    <property type="evidence" value="ECO:0007669"/>
    <property type="project" value="TreeGrafter"/>
</dbReference>
<reference evidence="3" key="1">
    <citation type="submission" date="2021-05" db="EMBL/GenBank/DDBJ databases">
        <title>Energy efficiency and biological interactions define the core microbiome of deep oligotrophic groundwater.</title>
        <authorList>
            <person name="Mehrshad M."/>
            <person name="Lopez-Fernandez M."/>
            <person name="Bell E."/>
            <person name="Bernier-Latmani R."/>
            <person name="Bertilsson S."/>
            <person name="Dopson M."/>
        </authorList>
    </citation>
    <scope>NUCLEOTIDE SEQUENCE</scope>
    <source>
        <strain evidence="3">Modern_marine.mb.64</strain>
    </source>
</reference>
<dbReference type="AlphaFoldDB" id="A0A948W4Y9"/>
<feature type="domain" description="Peptidase S9 prolyl oligopeptidase catalytic" evidence="2">
    <location>
        <begin position="466"/>
        <end position="676"/>
    </location>
</feature>
<organism evidence="3 4">
    <name type="scientific">Eiseniibacteriota bacterium</name>
    <dbReference type="NCBI Taxonomy" id="2212470"/>
    <lineage>
        <taxon>Bacteria</taxon>
        <taxon>Candidatus Eiseniibacteriota</taxon>
    </lineage>
</organism>
<dbReference type="InterPro" id="IPR001375">
    <property type="entry name" value="Peptidase_S9_cat"/>
</dbReference>
<dbReference type="GO" id="GO:0006508">
    <property type="term" value="P:proteolysis"/>
    <property type="evidence" value="ECO:0007669"/>
    <property type="project" value="InterPro"/>
</dbReference>